<dbReference type="InterPro" id="IPR051402">
    <property type="entry name" value="KPR-Related"/>
</dbReference>
<dbReference type="FunFam" id="1.10.1040.10:FF:000017">
    <property type="entry name" value="2-dehydropantoate 2-reductase"/>
    <property type="match status" value="1"/>
</dbReference>
<proteinExistence type="inferred from homology"/>
<gene>
    <name evidence="7" type="ORF">PV10_08648</name>
</gene>
<dbReference type="Proteomes" id="UP000054302">
    <property type="component" value="Unassembled WGS sequence"/>
</dbReference>
<dbReference type="OrthoDB" id="2147163at2759"/>
<dbReference type="InterPro" id="IPR013328">
    <property type="entry name" value="6PGD_dom2"/>
</dbReference>
<accession>A0A0D1WJL0</accession>
<evidence type="ECO:0000313" key="8">
    <source>
        <dbReference type="Proteomes" id="UP000054302"/>
    </source>
</evidence>
<dbReference type="OMA" id="IQRDVWY"/>
<dbReference type="GeneID" id="27326493"/>
<dbReference type="InterPro" id="IPR036291">
    <property type="entry name" value="NAD(P)-bd_dom_sf"/>
</dbReference>
<organism evidence="7 8">
    <name type="scientific">Exophiala mesophila</name>
    <name type="common">Black yeast-like fungus</name>
    <dbReference type="NCBI Taxonomy" id="212818"/>
    <lineage>
        <taxon>Eukaryota</taxon>
        <taxon>Fungi</taxon>
        <taxon>Dikarya</taxon>
        <taxon>Ascomycota</taxon>
        <taxon>Pezizomycotina</taxon>
        <taxon>Eurotiomycetes</taxon>
        <taxon>Chaetothyriomycetidae</taxon>
        <taxon>Chaetothyriales</taxon>
        <taxon>Herpotrichiellaceae</taxon>
        <taxon>Exophiala</taxon>
    </lineage>
</organism>
<evidence type="ECO:0000259" key="6">
    <source>
        <dbReference type="Pfam" id="PF08546"/>
    </source>
</evidence>
<dbReference type="PANTHER" id="PTHR21708">
    <property type="entry name" value="PROBABLE 2-DEHYDROPANTOATE 2-REDUCTASE"/>
    <property type="match status" value="1"/>
</dbReference>
<name>A0A0D1WJL0_EXOME</name>
<dbReference type="SUPFAM" id="SSF51735">
    <property type="entry name" value="NAD(P)-binding Rossmann-fold domains"/>
    <property type="match status" value="1"/>
</dbReference>
<dbReference type="GO" id="GO:0008677">
    <property type="term" value="F:2-dehydropantoate 2-reductase activity"/>
    <property type="evidence" value="ECO:0007669"/>
    <property type="project" value="UniProtKB-EC"/>
</dbReference>
<dbReference type="Gene3D" id="1.10.1040.10">
    <property type="entry name" value="N-(1-d-carboxylethyl)-l-norvaline Dehydrogenase, domain 2"/>
    <property type="match status" value="1"/>
</dbReference>
<dbReference type="InterPro" id="IPR013332">
    <property type="entry name" value="KPR_N"/>
</dbReference>
<dbReference type="InterPro" id="IPR003710">
    <property type="entry name" value="ApbA"/>
</dbReference>
<dbReference type="Gene3D" id="3.40.50.720">
    <property type="entry name" value="NAD(P)-binding Rossmann-like Domain"/>
    <property type="match status" value="1"/>
</dbReference>
<dbReference type="SUPFAM" id="SSF48179">
    <property type="entry name" value="6-phosphogluconate dehydrogenase C-terminal domain-like"/>
    <property type="match status" value="1"/>
</dbReference>
<comment type="similarity">
    <text evidence="1 4">Belongs to the ketopantoate reductase family.</text>
</comment>
<dbReference type="EMBL" id="KN847525">
    <property type="protein sequence ID" value="KIV89030.1"/>
    <property type="molecule type" value="Genomic_DNA"/>
</dbReference>
<comment type="catalytic activity">
    <reaction evidence="4">
        <text>(R)-pantoate + NADP(+) = 2-dehydropantoate + NADPH + H(+)</text>
        <dbReference type="Rhea" id="RHEA:16233"/>
        <dbReference type="ChEBI" id="CHEBI:11561"/>
        <dbReference type="ChEBI" id="CHEBI:15378"/>
        <dbReference type="ChEBI" id="CHEBI:15980"/>
        <dbReference type="ChEBI" id="CHEBI:57783"/>
        <dbReference type="ChEBI" id="CHEBI:58349"/>
        <dbReference type="EC" id="1.1.1.169"/>
    </reaction>
</comment>
<dbReference type="GO" id="GO:0005737">
    <property type="term" value="C:cytoplasm"/>
    <property type="evidence" value="ECO:0007669"/>
    <property type="project" value="TreeGrafter"/>
</dbReference>
<evidence type="ECO:0000259" key="5">
    <source>
        <dbReference type="Pfam" id="PF02558"/>
    </source>
</evidence>
<dbReference type="STRING" id="212818.A0A0D1WJL0"/>
<dbReference type="NCBIfam" id="TIGR00745">
    <property type="entry name" value="apbA_panE"/>
    <property type="match status" value="1"/>
</dbReference>
<reference evidence="7 8" key="1">
    <citation type="submission" date="2015-01" db="EMBL/GenBank/DDBJ databases">
        <title>The Genome Sequence of Exophiala mesophila CBS40295.</title>
        <authorList>
            <consortium name="The Broad Institute Genomics Platform"/>
            <person name="Cuomo C."/>
            <person name="de Hoog S."/>
            <person name="Gorbushina A."/>
            <person name="Stielow B."/>
            <person name="Teixiera M."/>
            <person name="Abouelleil A."/>
            <person name="Chapman S.B."/>
            <person name="Priest M."/>
            <person name="Young S.K."/>
            <person name="Wortman J."/>
            <person name="Nusbaum C."/>
            <person name="Birren B."/>
        </authorList>
    </citation>
    <scope>NUCLEOTIDE SEQUENCE [LARGE SCALE GENOMIC DNA]</scope>
    <source>
        <strain evidence="7 8">CBS 40295</strain>
    </source>
</reference>
<dbReference type="PANTHER" id="PTHR21708:SF30">
    <property type="entry name" value="2-DEHYDROPANTOATE 2-REDUCTASE-RELATED"/>
    <property type="match status" value="1"/>
</dbReference>
<dbReference type="VEuPathDB" id="FungiDB:PV10_08648"/>
<keyword evidence="8" id="KW-1185">Reference proteome</keyword>
<dbReference type="AlphaFoldDB" id="A0A0D1WJL0"/>
<dbReference type="Pfam" id="PF08546">
    <property type="entry name" value="ApbA_C"/>
    <property type="match status" value="1"/>
</dbReference>
<dbReference type="InterPro" id="IPR013752">
    <property type="entry name" value="KPA_reductase"/>
</dbReference>
<evidence type="ECO:0000256" key="1">
    <source>
        <dbReference type="ARBA" id="ARBA00007870"/>
    </source>
</evidence>
<evidence type="ECO:0000313" key="7">
    <source>
        <dbReference type="EMBL" id="KIV89030.1"/>
    </source>
</evidence>
<keyword evidence="3 4" id="KW-0560">Oxidoreductase</keyword>
<feature type="domain" description="Ketopantoate reductase C-terminal" evidence="6">
    <location>
        <begin position="182"/>
        <end position="308"/>
    </location>
</feature>
<keyword evidence="2 4" id="KW-0521">NADP</keyword>
<evidence type="ECO:0000256" key="2">
    <source>
        <dbReference type="ARBA" id="ARBA00022857"/>
    </source>
</evidence>
<protein>
    <recommendedName>
        <fullName evidence="4">2-dehydropantoate 2-reductase</fullName>
        <ecNumber evidence="4">1.1.1.169</ecNumber>
    </recommendedName>
    <alternativeName>
        <fullName evidence="4">Ketopantoate reductase</fullName>
    </alternativeName>
</protein>
<comment type="function">
    <text evidence="4">Catalyzes the NADPH-dependent reduction of ketopantoate into pantoic acid.</text>
</comment>
<dbReference type="RefSeq" id="XP_016220604.1">
    <property type="nucleotide sequence ID" value="XM_016373693.1"/>
</dbReference>
<dbReference type="GO" id="GO:0015940">
    <property type="term" value="P:pantothenate biosynthetic process"/>
    <property type="evidence" value="ECO:0007669"/>
    <property type="project" value="InterPro"/>
</dbReference>
<dbReference type="HOGENOM" id="CLU_031468_2_0_1"/>
<dbReference type="Pfam" id="PF02558">
    <property type="entry name" value="ApbA"/>
    <property type="match status" value="1"/>
</dbReference>
<sequence>MTKALIFGTGSVGCVYGYILSKAGVQVVTACRSNYEAVNEAGITIRSALFGNIHYRPTAVRNLVEANSHGPFDYILVCSKAFPGVSTQIEIAVGAETSIVVAQNGIGIEEEYLQRYPNNTIISGVVWLPTVQVAPGVVVMGPNERIDLGTYPANAPASAKAKVDALSKLWVAGGGNAPVYDDVQARRWLKLSVNFAFNPISALTRCDGPNFLLSSEVADDIIVKVMRQVGQIAAAEGYTDITEESIQERMKFHRARTKTGGKDPSMLMDVKAGRPIEVDAILGNTLRIAQKHNIDVPLVEMLYGLATALNFSIVKDERWVPVLVG</sequence>
<feature type="domain" description="Ketopantoate reductase N-terminal" evidence="5">
    <location>
        <begin position="5"/>
        <end position="152"/>
    </location>
</feature>
<evidence type="ECO:0000256" key="3">
    <source>
        <dbReference type="ARBA" id="ARBA00023002"/>
    </source>
</evidence>
<dbReference type="EC" id="1.1.1.169" evidence="4"/>
<dbReference type="InterPro" id="IPR008927">
    <property type="entry name" value="6-PGluconate_DH-like_C_sf"/>
</dbReference>
<evidence type="ECO:0000256" key="4">
    <source>
        <dbReference type="RuleBase" id="RU362068"/>
    </source>
</evidence>